<dbReference type="InterPro" id="IPR007549">
    <property type="entry name" value="DUF512"/>
</dbReference>
<evidence type="ECO:0008006" key="5">
    <source>
        <dbReference type="Google" id="ProtNLM"/>
    </source>
</evidence>
<dbReference type="KEGG" id="hsc:HVS_15855"/>
<evidence type="ECO:0000259" key="2">
    <source>
        <dbReference type="Pfam" id="PF19238"/>
    </source>
</evidence>
<evidence type="ECO:0000259" key="1">
    <source>
        <dbReference type="Pfam" id="PF04459"/>
    </source>
</evidence>
<feature type="domain" description="DUF512" evidence="1">
    <location>
        <begin position="265"/>
        <end position="480"/>
    </location>
</feature>
<gene>
    <name evidence="3" type="ORF">HVS_15855</name>
</gene>
<reference evidence="3 4" key="1">
    <citation type="submission" date="2017-12" db="EMBL/GenBank/DDBJ databases">
        <title>Complete genome sequence of Herbivorax saccincola GGR1, a novel Cellulosome-producing hydrolytic bacterium in a thermophilic biogas plant, established by Illumina and Nanopore MinION sequencing.</title>
        <authorList>
            <person name="Pechtl A."/>
            <person name="Ruckert C."/>
            <person name="Koeck D.E."/>
            <person name="Maus I."/>
            <person name="Winkler A."/>
            <person name="Kalinowski J."/>
            <person name="Puhler A."/>
            <person name="Schwarz W.W."/>
            <person name="Zverlov V.V."/>
            <person name="Schluter A."/>
            <person name="Liebl W."/>
        </authorList>
    </citation>
    <scope>NUCLEOTIDE SEQUENCE [LARGE SCALE GENOMIC DNA]</scope>
    <source>
        <strain evidence="4">SR1</strain>
    </source>
</reference>
<dbReference type="Pfam" id="PF19238">
    <property type="entry name" value="Radical_SAM_2"/>
    <property type="match status" value="1"/>
</dbReference>
<protein>
    <recommendedName>
        <fullName evidence="5">Radical SAM enzyme, TIGR03279 family</fullName>
    </recommendedName>
</protein>
<dbReference type="Gene3D" id="3.20.20.70">
    <property type="entry name" value="Aldolase class I"/>
    <property type="match status" value="1"/>
</dbReference>
<dbReference type="SUPFAM" id="SSF50156">
    <property type="entry name" value="PDZ domain-like"/>
    <property type="match status" value="1"/>
</dbReference>
<accession>A0A2K9EQU1</accession>
<dbReference type="Proteomes" id="UP000233534">
    <property type="component" value="Chromosome"/>
</dbReference>
<dbReference type="Gene3D" id="2.30.42.10">
    <property type="match status" value="1"/>
</dbReference>
<organism evidence="3 4">
    <name type="scientific">Acetivibrio saccincola</name>
    <dbReference type="NCBI Taxonomy" id="1677857"/>
    <lineage>
        <taxon>Bacteria</taxon>
        <taxon>Bacillati</taxon>
        <taxon>Bacillota</taxon>
        <taxon>Clostridia</taxon>
        <taxon>Eubacteriales</taxon>
        <taxon>Oscillospiraceae</taxon>
        <taxon>Acetivibrio</taxon>
    </lineage>
</organism>
<dbReference type="InterPro" id="IPR045375">
    <property type="entry name" value="Put_radical_SAM-like_N"/>
</dbReference>
<dbReference type="InterPro" id="IPR058240">
    <property type="entry name" value="rSAM_sf"/>
</dbReference>
<evidence type="ECO:0000313" key="4">
    <source>
        <dbReference type="Proteomes" id="UP000233534"/>
    </source>
</evidence>
<dbReference type="SUPFAM" id="SSF102114">
    <property type="entry name" value="Radical SAM enzymes"/>
    <property type="match status" value="1"/>
</dbReference>
<evidence type="ECO:0000313" key="3">
    <source>
        <dbReference type="EMBL" id="AUG59011.1"/>
    </source>
</evidence>
<feature type="domain" description="Putative radical SAM N-terminal" evidence="2">
    <location>
        <begin position="112"/>
        <end position="262"/>
    </location>
</feature>
<dbReference type="Pfam" id="PF04459">
    <property type="entry name" value="DUF512"/>
    <property type="match status" value="1"/>
</dbReference>
<sequence>MPFYKKLAIGKMLSYYIFKRKYGKLIYLAKITIDIERNIKLKKNKYQGHVIKKVHINSIADEMDINVGDILLTINGREIEDVFDYRYLITNEYIEVLIKKQNGEEWILEIEKDYEEDLGIEFESGLMSACRSCRNKCIFCFIDQMPPGMRETLYFKDDDSRLSFLQGNYITLTNMSQKDVDRIVKFRLAPINISIHTTNPELRSKMLNNRFAGEKLKYLETFYKAGIEMNGQIVLCKNVNDGEELKRSIDDLSKFLPYLKSVSVVPAGVTKYRDGLFKLEMFNRQDADRVIDMIESRQQEFYNKYGLHFIHASDEWYIMAERDFPEENRYDGYLQIENGVGMMRSFINEFYKALHNIKRRKDYNSLSNNIKNKLTIATGKLAYAAINDFAKKITEAFPHIEINVVCIRNDFFGETITVSGLITGKDLIKQIKERLDKGEELGKTLMIPSNMLRVGEDVFLDDVTISQVEKALGMKVVPVDSDGKKFLDAVSKQGQM</sequence>
<keyword evidence="4" id="KW-1185">Reference proteome</keyword>
<dbReference type="InterPro" id="IPR036034">
    <property type="entry name" value="PDZ_sf"/>
</dbReference>
<dbReference type="EMBL" id="CP025197">
    <property type="protein sequence ID" value="AUG59011.1"/>
    <property type="molecule type" value="Genomic_DNA"/>
</dbReference>
<proteinExistence type="predicted"/>
<dbReference type="AlphaFoldDB" id="A0A2K9EQU1"/>
<dbReference type="RefSeq" id="WP_412779139.1">
    <property type="nucleotide sequence ID" value="NZ_CP025197.1"/>
</dbReference>
<dbReference type="InterPro" id="IPR013785">
    <property type="entry name" value="Aldolase_TIM"/>
</dbReference>
<name>A0A2K9EQU1_9FIRM</name>